<keyword evidence="3" id="KW-1185">Reference proteome</keyword>
<evidence type="ECO:0000313" key="3">
    <source>
        <dbReference type="Proteomes" id="UP000625316"/>
    </source>
</evidence>
<proteinExistence type="predicted"/>
<dbReference type="AlphaFoldDB" id="A0A928VSU1"/>
<feature type="domain" description="Biogenesis factor required for ATP synthase 1-like C-terminal" evidence="1">
    <location>
        <begin position="3"/>
        <end position="31"/>
    </location>
</feature>
<gene>
    <name evidence="2" type="ORF">IQ266_17795</name>
</gene>
<dbReference type="EMBL" id="JADEXQ010000069">
    <property type="protein sequence ID" value="MBE9031589.1"/>
    <property type="molecule type" value="Genomic_DNA"/>
</dbReference>
<name>A0A928VSU1_9CYAN</name>
<protein>
    <submittedName>
        <fullName evidence="2">DUF3598 family protein</fullName>
    </submittedName>
</protein>
<comment type="caution">
    <text evidence="2">The sequence shown here is derived from an EMBL/GenBank/DDBJ whole genome shotgun (WGS) entry which is preliminary data.</text>
</comment>
<dbReference type="Proteomes" id="UP000625316">
    <property type="component" value="Unassembled WGS sequence"/>
</dbReference>
<evidence type="ECO:0000259" key="1">
    <source>
        <dbReference type="Pfam" id="PF21053"/>
    </source>
</evidence>
<sequence length="31" mass="3353">MYRNSALPVQIMMLPDGASVNVPLKPDLGKP</sequence>
<organism evidence="2 3">
    <name type="scientific">Romeriopsis navalis LEGE 11480</name>
    <dbReference type="NCBI Taxonomy" id="2777977"/>
    <lineage>
        <taxon>Bacteria</taxon>
        <taxon>Bacillati</taxon>
        <taxon>Cyanobacteriota</taxon>
        <taxon>Cyanophyceae</taxon>
        <taxon>Leptolyngbyales</taxon>
        <taxon>Leptolyngbyaceae</taxon>
        <taxon>Romeriopsis</taxon>
        <taxon>Romeriopsis navalis</taxon>
    </lineage>
</organism>
<accession>A0A928VSU1</accession>
<dbReference type="InterPro" id="IPR048378">
    <property type="entry name" value="BFA1-like_C"/>
</dbReference>
<dbReference type="Pfam" id="PF21053">
    <property type="entry name" value="BFA1_C"/>
    <property type="match status" value="1"/>
</dbReference>
<reference evidence="2" key="1">
    <citation type="submission" date="2020-10" db="EMBL/GenBank/DDBJ databases">
        <authorList>
            <person name="Castelo-Branco R."/>
            <person name="Eusebio N."/>
            <person name="Adriana R."/>
            <person name="Vieira A."/>
            <person name="Brugerolle De Fraissinette N."/>
            <person name="Rezende De Castro R."/>
            <person name="Schneider M.P."/>
            <person name="Vasconcelos V."/>
            <person name="Leao P.N."/>
        </authorList>
    </citation>
    <scope>NUCLEOTIDE SEQUENCE</scope>
    <source>
        <strain evidence="2">LEGE 11480</strain>
    </source>
</reference>
<evidence type="ECO:0000313" key="2">
    <source>
        <dbReference type="EMBL" id="MBE9031589.1"/>
    </source>
</evidence>